<keyword evidence="3" id="KW-1185">Reference proteome</keyword>
<evidence type="ECO:0000256" key="1">
    <source>
        <dbReference type="SAM" id="MobiDB-lite"/>
    </source>
</evidence>
<comment type="caution">
    <text evidence="2">The sequence shown here is derived from an EMBL/GenBank/DDBJ whole genome shotgun (WGS) entry which is preliminary data.</text>
</comment>
<feature type="region of interest" description="Disordered" evidence="1">
    <location>
        <begin position="70"/>
        <end position="128"/>
    </location>
</feature>
<organism evidence="2 3">
    <name type="scientific">Cylindrotheca closterium</name>
    <dbReference type="NCBI Taxonomy" id="2856"/>
    <lineage>
        <taxon>Eukaryota</taxon>
        <taxon>Sar</taxon>
        <taxon>Stramenopiles</taxon>
        <taxon>Ochrophyta</taxon>
        <taxon>Bacillariophyta</taxon>
        <taxon>Bacillariophyceae</taxon>
        <taxon>Bacillariophycidae</taxon>
        <taxon>Bacillariales</taxon>
        <taxon>Bacillariaceae</taxon>
        <taxon>Cylindrotheca</taxon>
    </lineage>
</organism>
<name>A0AAD2CS17_9STRA</name>
<dbReference type="AlphaFoldDB" id="A0AAD2CS17"/>
<dbReference type="EMBL" id="CAKOGP040001046">
    <property type="protein sequence ID" value="CAJ1941618.1"/>
    <property type="molecule type" value="Genomic_DNA"/>
</dbReference>
<evidence type="ECO:0000313" key="2">
    <source>
        <dbReference type="EMBL" id="CAJ1941618.1"/>
    </source>
</evidence>
<dbReference type="Proteomes" id="UP001295423">
    <property type="component" value="Unassembled WGS sequence"/>
</dbReference>
<accession>A0AAD2CS17</accession>
<feature type="compositionally biased region" description="Polar residues" evidence="1">
    <location>
        <begin position="1"/>
        <end position="20"/>
    </location>
</feature>
<evidence type="ECO:0000313" key="3">
    <source>
        <dbReference type="Proteomes" id="UP001295423"/>
    </source>
</evidence>
<reference evidence="2" key="1">
    <citation type="submission" date="2023-08" db="EMBL/GenBank/DDBJ databases">
        <authorList>
            <person name="Audoor S."/>
            <person name="Bilcke G."/>
        </authorList>
    </citation>
    <scope>NUCLEOTIDE SEQUENCE</scope>
</reference>
<feature type="region of interest" description="Disordered" evidence="1">
    <location>
        <begin position="1"/>
        <end position="26"/>
    </location>
</feature>
<sequence length="128" mass="14186">MPPSSELRSGNDSVEESAQMQPVRRSVKFDQTVEFSDKAVGRLVSEEEDEKAARIRARERHRLRREWSGEIAPSAPISAGKASPPARPVRKRSVGADTKPKSMAPSCPQRKRSIGLTTVDIPSTYRSK</sequence>
<protein>
    <submittedName>
        <fullName evidence="2">Uncharacterized protein</fullName>
    </submittedName>
</protein>
<gene>
    <name evidence="2" type="ORF">CYCCA115_LOCUS7593</name>
</gene>
<proteinExistence type="predicted"/>